<evidence type="ECO:0000259" key="2">
    <source>
        <dbReference type="PROSITE" id="PS50181"/>
    </source>
</evidence>
<dbReference type="Pfam" id="PF12937">
    <property type="entry name" value="F-box-like"/>
    <property type="match status" value="1"/>
</dbReference>
<sequence>MDRAKRRSAVAGLPDDILVEILSRVSVKDLHRSKCVSKAWCGLATDPLHRKELPQTLHGFFYGGGGYGGDTGSDDEDGDSDSDRDDGEDGETRICYAGAYVRTSTDGVDEGACIQIRKHGNMAGRGYNGMLEALRVLRAWVGEEQVASILQRGERREMEVSGEGEAAGGAAPGESEERGSAMRPDPGRDRGTSTGKRGWWQKWRQRCGGNQGIRTIGYLCDLIREIQKVCTELH</sequence>
<dbReference type="OrthoDB" id="611847at2759"/>
<feature type="region of interest" description="Disordered" evidence="1">
    <location>
        <begin position="68"/>
        <end position="90"/>
    </location>
</feature>
<comment type="caution">
    <text evidence="3">The sequence shown here is derived from an EMBL/GenBank/DDBJ whole genome shotgun (WGS) entry which is preliminary data.</text>
</comment>
<feature type="domain" description="F-box" evidence="2">
    <location>
        <begin position="7"/>
        <end position="53"/>
    </location>
</feature>
<name>A0A811NT74_9POAL</name>
<evidence type="ECO:0000256" key="1">
    <source>
        <dbReference type="SAM" id="MobiDB-lite"/>
    </source>
</evidence>
<accession>A0A811NT74</accession>
<dbReference type="SUPFAM" id="SSF81383">
    <property type="entry name" value="F-box domain"/>
    <property type="match status" value="1"/>
</dbReference>
<dbReference type="Gene3D" id="1.20.1280.50">
    <property type="match status" value="1"/>
</dbReference>
<organism evidence="3 4">
    <name type="scientific">Miscanthus lutarioriparius</name>
    <dbReference type="NCBI Taxonomy" id="422564"/>
    <lineage>
        <taxon>Eukaryota</taxon>
        <taxon>Viridiplantae</taxon>
        <taxon>Streptophyta</taxon>
        <taxon>Embryophyta</taxon>
        <taxon>Tracheophyta</taxon>
        <taxon>Spermatophyta</taxon>
        <taxon>Magnoliopsida</taxon>
        <taxon>Liliopsida</taxon>
        <taxon>Poales</taxon>
        <taxon>Poaceae</taxon>
        <taxon>PACMAD clade</taxon>
        <taxon>Panicoideae</taxon>
        <taxon>Andropogonodae</taxon>
        <taxon>Andropogoneae</taxon>
        <taxon>Saccharinae</taxon>
        <taxon>Miscanthus</taxon>
    </lineage>
</organism>
<dbReference type="PANTHER" id="PTHR35546:SF46">
    <property type="entry name" value="F-BOX DOMAIN-CONTAINING PROTEIN"/>
    <property type="match status" value="1"/>
</dbReference>
<dbReference type="InterPro" id="IPR055290">
    <property type="entry name" value="At3g26010-like"/>
</dbReference>
<evidence type="ECO:0000313" key="3">
    <source>
        <dbReference type="EMBL" id="CAD6226408.1"/>
    </source>
</evidence>
<evidence type="ECO:0000313" key="4">
    <source>
        <dbReference type="Proteomes" id="UP000604825"/>
    </source>
</evidence>
<feature type="compositionally biased region" description="Acidic residues" evidence="1">
    <location>
        <begin position="72"/>
        <end position="89"/>
    </location>
</feature>
<keyword evidence="4" id="KW-1185">Reference proteome</keyword>
<feature type="compositionally biased region" description="Basic and acidic residues" evidence="1">
    <location>
        <begin position="175"/>
        <end position="191"/>
    </location>
</feature>
<reference evidence="3" key="1">
    <citation type="submission" date="2020-10" db="EMBL/GenBank/DDBJ databases">
        <authorList>
            <person name="Han B."/>
            <person name="Lu T."/>
            <person name="Zhao Q."/>
            <person name="Huang X."/>
            <person name="Zhao Y."/>
        </authorList>
    </citation>
    <scope>NUCLEOTIDE SEQUENCE</scope>
</reference>
<dbReference type="PANTHER" id="PTHR35546">
    <property type="entry name" value="F-BOX PROTEIN INTERACTION DOMAIN PROTEIN-RELATED"/>
    <property type="match status" value="1"/>
</dbReference>
<dbReference type="SMART" id="SM00256">
    <property type="entry name" value="FBOX"/>
    <property type="match status" value="1"/>
</dbReference>
<protein>
    <recommendedName>
        <fullName evidence="2">F-box domain-containing protein</fullName>
    </recommendedName>
</protein>
<gene>
    <name evidence="3" type="ORF">NCGR_LOCUS18244</name>
</gene>
<dbReference type="AlphaFoldDB" id="A0A811NT74"/>
<dbReference type="PROSITE" id="PS50181">
    <property type="entry name" value="FBOX"/>
    <property type="match status" value="1"/>
</dbReference>
<dbReference type="EMBL" id="CAJGYO010000004">
    <property type="protein sequence ID" value="CAD6226408.1"/>
    <property type="molecule type" value="Genomic_DNA"/>
</dbReference>
<dbReference type="Proteomes" id="UP000604825">
    <property type="component" value="Unassembled WGS sequence"/>
</dbReference>
<feature type="region of interest" description="Disordered" evidence="1">
    <location>
        <begin position="152"/>
        <end position="196"/>
    </location>
</feature>
<dbReference type="InterPro" id="IPR036047">
    <property type="entry name" value="F-box-like_dom_sf"/>
</dbReference>
<proteinExistence type="predicted"/>
<dbReference type="InterPro" id="IPR001810">
    <property type="entry name" value="F-box_dom"/>
</dbReference>